<name>T1GAT7_MEGSC</name>
<dbReference type="STRING" id="36166.T1GAT7"/>
<dbReference type="OMA" id="YEKERCT"/>
<dbReference type="EMBL" id="CAQQ02110715">
    <property type="status" value="NOT_ANNOTATED_CDS"/>
    <property type="molecule type" value="Genomic_DNA"/>
</dbReference>
<dbReference type="PANTHER" id="PTHR10609:SF14">
    <property type="entry name" value="BIOTINIDASE"/>
    <property type="match status" value="1"/>
</dbReference>
<dbReference type="HOGENOM" id="CLU_1514284_0_0_1"/>
<feature type="domain" description="CN hydrolase" evidence="2">
    <location>
        <begin position="1"/>
        <end position="178"/>
    </location>
</feature>
<sequence>TLNRFGPDVLVPSAKDNYSPCGNSTYDFLSDLSCKARELGTYLVVNLYEKERCTVATQNAKNDPRNCSPTGWSKFNTNVVFDRKGVVIARYRKTHLYGEPGVNVTYSPEHVTFDTDFGVKFGTFICFDMLFESPAQDLVKKYNVTDFVYPTYWFSELPFLTASSVSQKHAFPGLELKG</sequence>
<dbReference type="AlphaFoldDB" id="T1GAT7"/>
<dbReference type="EMBL" id="CAQQ02110714">
    <property type="status" value="NOT_ANNOTATED_CDS"/>
    <property type="molecule type" value="Genomic_DNA"/>
</dbReference>
<dbReference type="InterPro" id="IPR036526">
    <property type="entry name" value="C-N_Hydrolase_sf"/>
</dbReference>
<dbReference type="EnsemblMetazoa" id="MESCA000348-RA">
    <property type="protein sequence ID" value="MESCA000348-PA"/>
    <property type="gene ID" value="MESCA000348"/>
</dbReference>
<dbReference type="Proteomes" id="UP000015102">
    <property type="component" value="Unassembled WGS sequence"/>
</dbReference>
<dbReference type="Pfam" id="PF00795">
    <property type="entry name" value="CN_hydrolase"/>
    <property type="match status" value="1"/>
</dbReference>
<dbReference type="InterPro" id="IPR040154">
    <property type="entry name" value="Biotinidase/VNN"/>
</dbReference>
<evidence type="ECO:0000259" key="2">
    <source>
        <dbReference type="PROSITE" id="PS50263"/>
    </source>
</evidence>
<keyword evidence="4" id="KW-1185">Reference proteome</keyword>
<evidence type="ECO:0000313" key="4">
    <source>
        <dbReference type="Proteomes" id="UP000015102"/>
    </source>
</evidence>
<evidence type="ECO:0000256" key="1">
    <source>
        <dbReference type="ARBA" id="ARBA00008225"/>
    </source>
</evidence>
<dbReference type="InterPro" id="IPR003010">
    <property type="entry name" value="C-N_Hydrolase"/>
</dbReference>
<dbReference type="PANTHER" id="PTHR10609">
    <property type="entry name" value="BIOTINIDASE-RELATED"/>
    <property type="match status" value="1"/>
</dbReference>
<dbReference type="SUPFAM" id="SSF56317">
    <property type="entry name" value="Carbon-nitrogen hydrolase"/>
    <property type="match status" value="1"/>
</dbReference>
<protein>
    <recommendedName>
        <fullName evidence="2">CN hydrolase domain-containing protein</fullName>
    </recommendedName>
</protein>
<evidence type="ECO:0000313" key="3">
    <source>
        <dbReference type="EnsemblMetazoa" id="MESCA000348-PA"/>
    </source>
</evidence>
<dbReference type="PROSITE" id="PS50263">
    <property type="entry name" value="CN_HYDROLASE"/>
    <property type="match status" value="1"/>
</dbReference>
<accession>T1GAT7</accession>
<dbReference type="Gene3D" id="3.60.110.10">
    <property type="entry name" value="Carbon-nitrogen hydrolase"/>
    <property type="match status" value="1"/>
</dbReference>
<reference evidence="4" key="1">
    <citation type="submission" date="2013-02" db="EMBL/GenBank/DDBJ databases">
        <authorList>
            <person name="Hughes D."/>
        </authorList>
    </citation>
    <scope>NUCLEOTIDE SEQUENCE</scope>
    <source>
        <strain>Durham</strain>
        <strain evidence="4">NC isolate 2 -- Noor lab</strain>
    </source>
</reference>
<organism evidence="3 4">
    <name type="scientific">Megaselia scalaris</name>
    <name type="common">Humpbacked fly</name>
    <name type="synonym">Phora scalaris</name>
    <dbReference type="NCBI Taxonomy" id="36166"/>
    <lineage>
        <taxon>Eukaryota</taxon>
        <taxon>Metazoa</taxon>
        <taxon>Ecdysozoa</taxon>
        <taxon>Arthropoda</taxon>
        <taxon>Hexapoda</taxon>
        <taxon>Insecta</taxon>
        <taxon>Pterygota</taxon>
        <taxon>Neoptera</taxon>
        <taxon>Endopterygota</taxon>
        <taxon>Diptera</taxon>
        <taxon>Brachycera</taxon>
        <taxon>Muscomorpha</taxon>
        <taxon>Platypezoidea</taxon>
        <taxon>Phoridae</taxon>
        <taxon>Megaseliini</taxon>
        <taxon>Megaselia</taxon>
    </lineage>
</organism>
<proteinExistence type="inferred from homology"/>
<reference evidence="3" key="2">
    <citation type="submission" date="2015-06" db="UniProtKB">
        <authorList>
            <consortium name="EnsemblMetazoa"/>
        </authorList>
    </citation>
    <scope>IDENTIFICATION</scope>
</reference>
<comment type="similarity">
    <text evidence="1">Belongs to the carbon-nitrogen hydrolase superfamily. BTD/VNN family.</text>
</comment>